<evidence type="ECO:0000313" key="4">
    <source>
        <dbReference type="Proteomes" id="UP000799770"/>
    </source>
</evidence>
<gene>
    <name evidence="3" type="ORF">BDV96DRAFT_574082</name>
</gene>
<evidence type="ECO:0000259" key="2">
    <source>
        <dbReference type="Pfam" id="PF06985"/>
    </source>
</evidence>
<dbReference type="Proteomes" id="UP000799770">
    <property type="component" value="Unassembled WGS sequence"/>
</dbReference>
<reference evidence="3" key="1">
    <citation type="journal article" date="2020" name="Stud. Mycol.">
        <title>101 Dothideomycetes genomes: a test case for predicting lifestyles and emergence of pathogens.</title>
        <authorList>
            <person name="Haridas S."/>
            <person name="Albert R."/>
            <person name="Binder M."/>
            <person name="Bloem J."/>
            <person name="Labutti K."/>
            <person name="Salamov A."/>
            <person name="Andreopoulos B."/>
            <person name="Baker S."/>
            <person name="Barry K."/>
            <person name="Bills G."/>
            <person name="Bluhm B."/>
            <person name="Cannon C."/>
            <person name="Castanera R."/>
            <person name="Culley D."/>
            <person name="Daum C."/>
            <person name="Ezra D."/>
            <person name="Gonzalez J."/>
            <person name="Henrissat B."/>
            <person name="Kuo A."/>
            <person name="Liang C."/>
            <person name="Lipzen A."/>
            <person name="Lutzoni F."/>
            <person name="Magnuson J."/>
            <person name="Mondo S."/>
            <person name="Nolan M."/>
            <person name="Ohm R."/>
            <person name="Pangilinan J."/>
            <person name="Park H.-J."/>
            <person name="Ramirez L."/>
            <person name="Alfaro M."/>
            <person name="Sun H."/>
            <person name="Tritt A."/>
            <person name="Yoshinaga Y."/>
            <person name="Zwiers L.-H."/>
            <person name="Turgeon B."/>
            <person name="Goodwin S."/>
            <person name="Spatafora J."/>
            <person name="Crous P."/>
            <person name="Grigoriev I."/>
        </authorList>
    </citation>
    <scope>NUCLEOTIDE SEQUENCE</scope>
    <source>
        <strain evidence="3">CBS 627.86</strain>
    </source>
</reference>
<protein>
    <submittedName>
        <fullName evidence="3">Heterokaryon incompatibility protein-domain-containing protein</fullName>
    </submittedName>
</protein>
<dbReference type="EMBL" id="ML977321">
    <property type="protein sequence ID" value="KAF2116413.1"/>
    <property type="molecule type" value="Genomic_DNA"/>
</dbReference>
<sequence>MRLERSQEQVKANQGHEIIAASTISREDNPGWQPTNTSTTLLDRHSAQRQSARQTDGRGKDRFNFSDPNPQNKYEEHRLIGKEKSRKVRWTAERKRNSKQAKEWDILSELRIELIGLEDSLGRKVQSDFGVPNESNNNTSTIPVPSSVAIPFRTLVANIEAIETTEVSPDSISPDSILKVKANTASSKFDIISLLGAVEFRPMIPYGIRDYLNIGNAARSCRLDCLRRLPDGQRFRLFAQLPIHTPSSVRDVHQGTEIRLLKVFPAYVGELIFCDMYSTSLEEKPEFKALSYAWGNSKMTHTIHVKNLEIRITANLHQALMQLRSQEDFLILWVDALCINQDDVVERNYQVRQMPKIYSAAQEVVVWLGEGNKQTDEIMEQIALTSDDHRKKKATEMSGLDALFSLPYWKRLWVVQELAAANRTRRTCTLHCGEKSVTLGQFKAFLRKMYRQIKISNLTSIMQPRTLLSLSTPDPSRPFVNVLWHSANLIASDPRDKFYGIRGISPKFYRDNIEVDYMIDFEHLCRKVMALMIKKERRLDVLCYFHRYSVKPAFPSWLLDFSMQNGGITADTYSCDRGRKANAQIVNGILRTKGVCIGSVVRALKYNKTSRTDRYIWSPDTDLGLSSELELIQKVAFSTFQLAEHYPTEADEPKENRFLEMFSVGQQRVMDRLGREYLRRWRLLWQQRIAFEKGKMSSHQWQTHDEEFCAIFPRLIGRSVFTTTAGNLGLGAGDMQEGDRICVLYGCKLPVILRQCGRYFTFVGPAYVDGAMNGEFVTDPAKEDRFWIR</sequence>
<evidence type="ECO:0000256" key="1">
    <source>
        <dbReference type="SAM" id="MobiDB-lite"/>
    </source>
</evidence>
<dbReference type="Pfam" id="PF26639">
    <property type="entry name" value="Het-6_barrel"/>
    <property type="match status" value="1"/>
</dbReference>
<feature type="compositionally biased region" description="Polar residues" evidence="1">
    <location>
        <begin position="32"/>
        <end position="41"/>
    </location>
</feature>
<organism evidence="3 4">
    <name type="scientific">Lophiotrema nucula</name>
    <dbReference type="NCBI Taxonomy" id="690887"/>
    <lineage>
        <taxon>Eukaryota</taxon>
        <taxon>Fungi</taxon>
        <taxon>Dikarya</taxon>
        <taxon>Ascomycota</taxon>
        <taxon>Pezizomycotina</taxon>
        <taxon>Dothideomycetes</taxon>
        <taxon>Pleosporomycetidae</taxon>
        <taxon>Pleosporales</taxon>
        <taxon>Lophiotremataceae</taxon>
        <taxon>Lophiotrema</taxon>
    </lineage>
</organism>
<name>A0A6A5ZBV2_9PLEO</name>
<dbReference type="AlphaFoldDB" id="A0A6A5ZBV2"/>
<dbReference type="PANTHER" id="PTHR24148:SF73">
    <property type="entry name" value="HET DOMAIN PROTEIN (AFU_ORTHOLOGUE AFUA_8G01020)"/>
    <property type="match status" value="1"/>
</dbReference>
<accession>A0A6A5ZBV2</accession>
<dbReference type="Pfam" id="PF06985">
    <property type="entry name" value="HET"/>
    <property type="match status" value="1"/>
</dbReference>
<feature type="region of interest" description="Disordered" evidence="1">
    <location>
        <begin position="1"/>
        <end position="73"/>
    </location>
</feature>
<evidence type="ECO:0000313" key="3">
    <source>
        <dbReference type="EMBL" id="KAF2116413.1"/>
    </source>
</evidence>
<dbReference type="PANTHER" id="PTHR24148">
    <property type="entry name" value="ANKYRIN REPEAT DOMAIN-CONTAINING PROTEIN 39 HOMOLOG-RELATED"/>
    <property type="match status" value="1"/>
</dbReference>
<dbReference type="OrthoDB" id="2157530at2759"/>
<feature type="domain" description="Heterokaryon incompatibility" evidence="2">
    <location>
        <begin position="287"/>
        <end position="417"/>
    </location>
</feature>
<feature type="compositionally biased region" description="Basic and acidic residues" evidence="1">
    <location>
        <begin position="55"/>
        <end position="64"/>
    </location>
</feature>
<dbReference type="InterPro" id="IPR010730">
    <property type="entry name" value="HET"/>
</dbReference>
<proteinExistence type="predicted"/>
<dbReference type="InterPro" id="IPR052895">
    <property type="entry name" value="HetReg/Transcr_Mod"/>
</dbReference>
<keyword evidence="4" id="KW-1185">Reference proteome</keyword>